<dbReference type="KEGG" id="nur:ATY38_07820"/>
<keyword evidence="3 9" id="KW-0479">Metal-binding</keyword>
<keyword evidence="13" id="KW-1185">Reference proteome</keyword>
<dbReference type="InterPro" id="IPR036676">
    <property type="entry name" value="PurM-like_C_sf"/>
</dbReference>
<dbReference type="PANTHER" id="PTHR10256:SF0">
    <property type="entry name" value="INACTIVE SELENIDE, WATER DIKINASE-LIKE PROTEIN-RELATED"/>
    <property type="match status" value="1"/>
</dbReference>
<comment type="subunit">
    <text evidence="9">Homodimer.</text>
</comment>
<evidence type="ECO:0000256" key="9">
    <source>
        <dbReference type="HAMAP-Rule" id="MF_00625"/>
    </source>
</evidence>
<evidence type="ECO:0000256" key="8">
    <source>
        <dbReference type="ARBA" id="ARBA00023266"/>
    </source>
</evidence>
<dbReference type="InterPro" id="IPR036921">
    <property type="entry name" value="PurM-like_N_sf"/>
</dbReference>
<dbReference type="GO" id="GO:0004756">
    <property type="term" value="F:selenide, water dikinase activity"/>
    <property type="evidence" value="ECO:0007669"/>
    <property type="project" value="UniProtKB-UniRule"/>
</dbReference>
<dbReference type="Pfam" id="PF00586">
    <property type="entry name" value="AIRS"/>
    <property type="match status" value="1"/>
</dbReference>
<evidence type="ECO:0000256" key="6">
    <source>
        <dbReference type="ARBA" id="ARBA00022840"/>
    </source>
</evidence>
<dbReference type="PANTHER" id="PTHR10256">
    <property type="entry name" value="SELENIDE, WATER DIKINASE"/>
    <property type="match status" value="1"/>
</dbReference>
<feature type="domain" description="PurM-like C-terminal" evidence="11">
    <location>
        <begin position="169"/>
        <end position="340"/>
    </location>
</feature>
<dbReference type="GO" id="GO:0005737">
    <property type="term" value="C:cytoplasm"/>
    <property type="evidence" value="ECO:0007669"/>
    <property type="project" value="TreeGrafter"/>
</dbReference>
<dbReference type="Proteomes" id="UP000182882">
    <property type="component" value="Unassembled WGS sequence"/>
</dbReference>
<keyword evidence="6 9" id="KW-0067">ATP-binding</keyword>
<evidence type="ECO:0000256" key="3">
    <source>
        <dbReference type="ARBA" id="ARBA00022723"/>
    </source>
</evidence>
<dbReference type="GO" id="GO:0005524">
    <property type="term" value="F:ATP binding"/>
    <property type="evidence" value="ECO:0007669"/>
    <property type="project" value="UniProtKB-UniRule"/>
</dbReference>
<keyword evidence="8 9" id="KW-0711">Selenium</keyword>
<comment type="similarity">
    <text evidence="1 9">Belongs to the selenophosphate synthase 1 family. Class I subfamily.</text>
</comment>
<dbReference type="GO" id="GO:0000287">
    <property type="term" value="F:magnesium ion binding"/>
    <property type="evidence" value="ECO:0007669"/>
    <property type="project" value="UniProtKB-UniRule"/>
</dbReference>
<dbReference type="Gene3D" id="3.90.650.10">
    <property type="entry name" value="PurM-like C-terminal domain"/>
    <property type="match status" value="1"/>
</dbReference>
<dbReference type="CDD" id="cd02195">
    <property type="entry name" value="SelD"/>
    <property type="match status" value="1"/>
</dbReference>
<evidence type="ECO:0000313" key="12">
    <source>
        <dbReference type="EMBL" id="SDU21615.1"/>
    </source>
</evidence>
<feature type="binding site" evidence="9">
    <location>
        <begin position="137"/>
        <end position="139"/>
    </location>
    <ligand>
        <name>ATP</name>
        <dbReference type="ChEBI" id="CHEBI:30616"/>
        <note>ligand shared between dimeric partners</note>
    </ligand>
</feature>
<feature type="binding site" evidence="9">
    <location>
        <position position="49"/>
    </location>
    <ligand>
        <name>Mg(2+)</name>
        <dbReference type="ChEBI" id="CHEBI:18420"/>
    </ligand>
</feature>
<proteinExistence type="inferred from homology"/>
<keyword evidence="2 9" id="KW-0808">Transferase</keyword>
<evidence type="ECO:0000256" key="1">
    <source>
        <dbReference type="ARBA" id="ARBA00008026"/>
    </source>
</evidence>
<feature type="binding site" evidence="9">
    <location>
        <position position="89"/>
    </location>
    <ligand>
        <name>Mg(2+)</name>
        <dbReference type="ChEBI" id="CHEBI:18420"/>
    </ligand>
</feature>
<keyword evidence="5 9" id="KW-0418">Kinase</keyword>
<dbReference type="AlphaFoldDB" id="A0A1H2GQ32"/>
<feature type="binding site" description="in other chain" evidence="9">
    <location>
        <position position="89"/>
    </location>
    <ligand>
        <name>ATP</name>
        <dbReference type="ChEBI" id="CHEBI:30616"/>
        <note>ligand shared between dimeric partners</note>
    </ligand>
</feature>
<dbReference type="NCBIfam" id="TIGR00476">
    <property type="entry name" value="selD"/>
    <property type="match status" value="1"/>
</dbReference>
<sequence length="347" mass="36862">MNDIRLTALSRGGGCGCKVASNVLGQMLEKLPIQKVFPNLLVGIGDNDDAAVYYLNEQQAIIATTDFFMPIVDDPYEFGRIAATNALSDIYAMGGRPILALAVVGMPINKLSMSTIQQILAGGVSVCDMAGIPLAGGHSIETTEPIYGLVALGLVHPCKVKRNDRAQIDDVLILGKPLGIGILSAALKNDLLSDIGYHQMIKYTTQLNSVGSILGNLNGIHAMTDITGFGLVGHLLEVCKGSNLGAEIIFNDIPLIETAVELALQGISTGGGNKNWINYKSSLEIDGKLTESQRVLLCDPQTSGGLLVTCATSSVENVLNIFRMNGFDCVRQIGRMRAGNCTVKLKN</sequence>
<gene>
    <name evidence="9" type="primary">selD</name>
    <name evidence="12" type="ORF">SAMN05216406_13518</name>
</gene>
<evidence type="ECO:0000313" key="13">
    <source>
        <dbReference type="Proteomes" id="UP000182882"/>
    </source>
</evidence>
<dbReference type="EMBL" id="FNLN01000035">
    <property type="protein sequence ID" value="SDU21615.1"/>
    <property type="molecule type" value="Genomic_DNA"/>
</dbReference>
<dbReference type="SUPFAM" id="SSF56042">
    <property type="entry name" value="PurM C-terminal domain-like"/>
    <property type="match status" value="1"/>
</dbReference>
<dbReference type="InterPro" id="IPR016188">
    <property type="entry name" value="PurM-like_N"/>
</dbReference>
<keyword evidence="4 9" id="KW-0547">Nucleotide-binding</keyword>
<comment type="cofactor">
    <cofactor evidence="9">
        <name>Mg(2+)</name>
        <dbReference type="ChEBI" id="CHEBI:18420"/>
    </cofactor>
    <text evidence="9">Binds 1 Mg(2+) ion per monomer.</text>
</comment>
<organism evidence="12 13">
    <name type="scientific">Nitrosomonas ureae</name>
    <dbReference type="NCBI Taxonomy" id="44577"/>
    <lineage>
        <taxon>Bacteria</taxon>
        <taxon>Pseudomonadati</taxon>
        <taxon>Pseudomonadota</taxon>
        <taxon>Betaproteobacteria</taxon>
        <taxon>Nitrosomonadales</taxon>
        <taxon>Nitrosomonadaceae</taxon>
        <taxon>Nitrosomonas</taxon>
    </lineage>
</organism>
<feature type="binding site" description="in other chain" evidence="9">
    <location>
        <position position="18"/>
    </location>
    <ligand>
        <name>ATP</name>
        <dbReference type="ChEBI" id="CHEBI:30616"/>
        <note>ligand shared between dimeric partners</note>
    </ligand>
</feature>
<evidence type="ECO:0000256" key="5">
    <source>
        <dbReference type="ARBA" id="ARBA00022777"/>
    </source>
</evidence>
<feature type="binding site" description="in other chain" evidence="9">
    <location>
        <begin position="46"/>
        <end position="48"/>
    </location>
    <ligand>
        <name>ATP</name>
        <dbReference type="ChEBI" id="CHEBI:30616"/>
        <note>ligand shared between dimeric partners</note>
    </ligand>
</feature>
<keyword evidence="7 9" id="KW-0460">Magnesium</keyword>
<evidence type="ECO:0000256" key="7">
    <source>
        <dbReference type="ARBA" id="ARBA00022842"/>
    </source>
</evidence>
<name>A0A1H2GQ32_9PROT</name>
<dbReference type="Pfam" id="PF02769">
    <property type="entry name" value="AIRS_C"/>
    <property type="match status" value="1"/>
</dbReference>
<comment type="function">
    <text evidence="9">Synthesizes selenophosphate from selenide and ATP.</text>
</comment>
<dbReference type="InterPro" id="IPR023061">
    <property type="entry name" value="SelD_I"/>
</dbReference>
<dbReference type="InterPro" id="IPR004536">
    <property type="entry name" value="SPS/SelD"/>
</dbReference>
<dbReference type="NCBIfam" id="NF002098">
    <property type="entry name" value="PRK00943.1"/>
    <property type="match status" value="1"/>
</dbReference>
<accession>A0A1H2GQ32</accession>
<evidence type="ECO:0000256" key="2">
    <source>
        <dbReference type="ARBA" id="ARBA00022679"/>
    </source>
</evidence>
<dbReference type="SUPFAM" id="SSF55326">
    <property type="entry name" value="PurM N-terminal domain-like"/>
    <property type="match status" value="1"/>
</dbReference>
<feature type="binding site" description="in other chain" evidence="9">
    <location>
        <position position="66"/>
    </location>
    <ligand>
        <name>ATP</name>
        <dbReference type="ChEBI" id="CHEBI:30616"/>
        <note>ligand shared between dimeric partners</note>
    </ligand>
</feature>
<feature type="site" description="Important for catalytic activity" evidence="9">
    <location>
        <position position="18"/>
    </location>
</feature>
<feature type="binding site" evidence="9">
    <location>
        <position position="225"/>
    </location>
    <ligand>
        <name>Mg(2+)</name>
        <dbReference type="ChEBI" id="CHEBI:18420"/>
    </ligand>
</feature>
<feature type="domain" description="PurM-like N-terminal" evidence="10">
    <location>
        <begin position="48"/>
        <end position="155"/>
    </location>
</feature>
<dbReference type="EC" id="2.7.9.3" evidence="9"/>
<dbReference type="Gene3D" id="3.30.1330.10">
    <property type="entry name" value="PurM-like, N-terminal domain"/>
    <property type="match status" value="1"/>
</dbReference>
<dbReference type="HAMAP" id="MF_00625">
    <property type="entry name" value="SelD"/>
    <property type="match status" value="1"/>
</dbReference>
<dbReference type="RefSeq" id="WP_062558813.1">
    <property type="nucleotide sequence ID" value="NZ_CP013341.1"/>
</dbReference>
<comment type="catalytic activity">
    <reaction evidence="9">
        <text>hydrogenselenide + ATP + H2O = selenophosphate + AMP + phosphate + 2 H(+)</text>
        <dbReference type="Rhea" id="RHEA:18737"/>
        <dbReference type="ChEBI" id="CHEBI:15377"/>
        <dbReference type="ChEBI" id="CHEBI:15378"/>
        <dbReference type="ChEBI" id="CHEBI:16144"/>
        <dbReference type="ChEBI" id="CHEBI:29317"/>
        <dbReference type="ChEBI" id="CHEBI:30616"/>
        <dbReference type="ChEBI" id="CHEBI:43474"/>
        <dbReference type="ChEBI" id="CHEBI:456215"/>
        <dbReference type="EC" id="2.7.9.3"/>
    </reaction>
</comment>
<dbReference type="FunFam" id="3.30.1330.10:FF:000003">
    <property type="entry name" value="Selenide, water dikinase"/>
    <property type="match status" value="1"/>
</dbReference>
<dbReference type="GO" id="GO:0016260">
    <property type="term" value="P:selenocysteine biosynthetic process"/>
    <property type="evidence" value="ECO:0007669"/>
    <property type="project" value="InterPro"/>
</dbReference>
<reference evidence="13" key="1">
    <citation type="submission" date="2016-10" db="EMBL/GenBank/DDBJ databases">
        <authorList>
            <person name="Varghese N."/>
            <person name="Submissions S."/>
        </authorList>
    </citation>
    <scope>NUCLEOTIDE SEQUENCE [LARGE SCALE GENOMIC DNA]</scope>
    <source>
        <strain evidence="13">Nm10</strain>
    </source>
</reference>
<evidence type="ECO:0000256" key="4">
    <source>
        <dbReference type="ARBA" id="ARBA00022741"/>
    </source>
</evidence>
<protein>
    <recommendedName>
        <fullName evidence="9">Selenide, water dikinase</fullName>
        <ecNumber evidence="9">2.7.9.3</ecNumber>
    </recommendedName>
    <alternativeName>
        <fullName evidence="9">Selenium donor protein</fullName>
    </alternativeName>
    <alternativeName>
        <fullName evidence="9">Selenophosphate synthase</fullName>
    </alternativeName>
</protein>
<dbReference type="PIRSF" id="PIRSF036407">
    <property type="entry name" value="Selenphspht_syn"/>
    <property type="match status" value="1"/>
</dbReference>
<evidence type="ECO:0000259" key="11">
    <source>
        <dbReference type="Pfam" id="PF02769"/>
    </source>
</evidence>
<evidence type="ECO:0000259" key="10">
    <source>
        <dbReference type="Pfam" id="PF00586"/>
    </source>
</evidence>
<feature type="active site" evidence="9">
    <location>
        <position position="15"/>
    </location>
</feature>
<dbReference type="InterPro" id="IPR010918">
    <property type="entry name" value="PurM-like_C_dom"/>
</dbReference>